<dbReference type="EMBL" id="MAXA01000258">
    <property type="protein sequence ID" value="OHV21051.1"/>
    <property type="molecule type" value="Genomic_DNA"/>
</dbReference>
<reference evidence="2" key="1">
    <citation type="submission" date="2016-07" db="EMBL/GenBank/DDBJ databases">
        <title>Frankia sp. NRRL B-16219 Genome sequencing.</title>
        <authorList>
            <person name="Ghodhbane-Gtari F."/>
            <person name="Swanson E."/>
            <person name="Gueddou A."/>
            <person name="Louati M."/>
            <person name="Nouioui I."/>
            <person name="Hezbri K."/>
            <person name="Abebe-Akele F."/>
            <person name="Simpson S."/>
            <person name="Morris K."/>
            <person name="Thomas K."/>
            <person name="Gtari M."/>
            <person name="Tisa L.S."/>
        </authorList>
    </citation>
    <scope>NUCLEOTIDE SEQUENCE [LARGE SCALE GENOMIC DNA]</scope>
    <source>
        <strain evidence="2">NRRL B-16219</strain>
    </source>
</reference>
<comment type="caution">
    <text evidence="1">The sequence shown here is derived from an EMBL/GenBank/DDBJ whole genome shotgun (WGS) entry which is preliminary data.</text>
</comment>
<dbReference type="PANTHER" id="PTHR43431">
    <property type="entry name" value="OXIDOREDUCTASE, SHORT CHAIN DEHYDROGENASE/REDUCTASE FAMILY (AFU_ORTHOLOGUE AFUA_5G14000)"/>
    <property type="match status" value="1"/>
</dbReference>
<sequence length="244" mass="24500">MNNGTATGREPAPPTRGLIVVGPGAAFGGPLLRRFAEEGFALGVLSRSSDTVARITAELAADGHDVTGAVADVTDQAAFGTATQRLAAAIGGLTVLVYNAKLSIRGTAFSVRADSMNQTLAVNVTGALTAVQAAVPLLVDRPGATVLLTVAGTRSEPAAGRFALAVGKAGLAAMGGAMAPGLAAQGVRLRTVVLDGRVGLSGPLLPEAVADHFWHAFAAPGGTAFRLAAPPRRRRGAAQLPLEV</sequence>
<organism evidence="1 2">
    <name type="scientific">Parafrankia soli</name>
    <dbReference type="NCBI Taxonomy" id="2599596"/>
    <lineage>
        <taxon>Bacteria</taxon>
        <taxon>Bacillati</taxon>
        <taxon>Actinomycetota</taxon>
        <taxon>Actinomycetes</taxon>
        <taxon>Frankiales</taxon>
        <taxon>Frankiaceae</taxon>
        <taxon>Parafrankia</taxon>
    </lineage>
</organism>
<name>A0A1S1PIG7_9ACTN</name>
<dbReference type="RefSeq" id="WP_071066602.1">
    <property type="nucleotide sequence ID" value="NZ_JBFLUH010000258.1"/>
</dbReference>
<evidence type="ECO:0000313" key="2">
    <source>
        <dbReference type="Proteomes" id="UP000179769"/>
    </source>
</evidence>
<protein>
    <submittedName>
        <fullName evidence="1">Short-chain dehydrogenase</fullName>
    </submittedName>
</protein>
<dbReference type="AlphaFoldDB" id="A0A1S1PIG7"/>
<keyword evidence="2" id="KW-1185">Reference proteome</keyword>
<accession>A0A1S1PIG7</accession>
<dbReference type="Proteomes" id="UP000179769">
    <property type="component" value="Unassembled WGS sequence"/>
</dbReference>
<dbReference type="Gene3D" id="3.40.50.720">
    <property type="entry name" value="NAD(P)-binding Rossmann-like Domain"/>
    <property type="match status" value="1"/>
</dbReference>
<gene>
    <name evidence="1" type="ORF">BBK14_27150</name>
</gene>
<dbReference type="PANTHER" id="PTHR43431:SF1">
    <property type="entry name" value="OS08G0476300 PROTEIN"/>
    <property type="match status" value="1"/>
</dbReference>
<dbReference type="InterPro" id="IPR036291">
    <property type="entry name" value="NAD(P)-bd_dom_sf"/>
</dbReference>
<dbReference type="InterPro" id="IPR002347">
    <property type="entry name" value="SDR_fam"/>
</dbReference>
<proteinExistence type="predicted"/>
<dbReference type="SUPFAM" id="SSF51735">
    <property type="entry name" value="NAD(P)-binding Rossmann-fold domains"/>
    <property type="match status" value="1"/>
</dbReference>
<dbReference type="OrthoDB" id="9799818at2"/>
<evidence type="ECO:0000313" key="1">
    <source>
        <dbReference type="EMBL" id="OHV21051.1"/>
    </source>
</evidence>
<dbReference type="Pfam" id="PF00106">
    <property type="entry name" value="adh_short"/>
    <property type="match status" value="1"/>
</dbReference>